<reference evidence="1 2" key="1">
    <citation type="journal article" date="2013" name="Front. Microbiol.">
        <title>Comparative genomic analyses of the cyanobacterium, Lyngbya aestuarii BL J, a powerful hydrogen producer.</title>
        <authorList>
            <person name="Kothari A."/>
            <person name="Vaughn M."/>
            <person name="Garcia-Pichel F."/>
        </authorList>
    </citation>
    <scope>NUCLEOTIDE SEQUENCE [LARGE SCALE GENOMIC DNA]</scope>
    <source>
        <strain evidence="1 2">BL J</strain>
    </source>
</reference>
<name>U7QCB7_9CYAN</name>
<dbReference type="AlphaFoldDB" id="U7QCB7"/>
<protein>
    <submittedName>
        <fullName evidence="1">Uncharacterized protein</fullName>
    </submittedName>
</protein>
<evidence type="ECO:0000313" key="1">
    <source>
        <dbReference type="EMBL" id="ERT04857.1"/>
    </source>
</evidence>
<organism evidence="1 2">
    <name type="scientific">Lyngbya aestuarii BL J</name>
    <dbReference type="NCBI Taxonomy" id="1348334"/>
    <lineage>
        <taxon>Bacteria</taxon>
        <taxon>Bacillati</taxon>
        <taxon>Cyanobacteriota</taxon>
        <taxon>Cyanophyceae</taxon>
        <taxon>Oscillatoriophycideae</taxon>
        <taxon>Oscillatoriales</taxon>
        <taxon>Microcoleaceae</taxon>
        <taxon>Lyngbya</taxon>
    </lineage>
</organism>
<keyword evidence="2" id="KW-1185">Reference proteome</keyword>
<evidence type="ECO:0000313" key="2">
    <source>
        <dbReference type="Proteomes" id="UP000017127"/>
    </source>
</evidence>
<dbReference type="EMBL" id="AUZM01000077">
    <property type="protein sequence ID" value="ERT04857.1"/>
    <property type="molecule type" value="Genomic_DNA"/>
</dbReference>
<proteinExistence type="predicted"/>
<dbReference type="Proteomes" id="UP000017127">
    <property type="component" value="Unassembled WGS sequence"/>
</dbReference>
<comment type="caution">
    <text evidence="1">The sequence shown here is derived from an EMBL/GenBank/DDBJ whole genome shotgun (WGS) entry which is preliminary data.</text>
</comment>
<gene>
    <name evidence="1" type="ORF">M595_5197</name>
</gene>
<sequence>MVYNQLINLLIHSLKVKVGFDRLFLSEDRGNGVNFLKVYS</sequence>
<accession>U7QCB7</accession>